<keyword evidence="1" id="KW-0472">Membrane</keyword>
<evidence type="ECO:0000313" key="2">
    <source>
        <dbReference type="EMBL" id="PKK91524.1"/>
    </source>
</evidence>
<reference evidence="2" key="2">
    <citation type="submission" date="2017-11" db="EMBL/GenBank/DDBJ databases">
        <authorList>
            <person name="Han C.G."/>
        </authorList>
    </citation>
    <scope>NUCLEOTIDE SEQUENCE</scope>
    <source>
        <strain evidence="2">HGW-Wallbacteria-1</strain>
    </source>
</reference>
<gene>
    <name evidence="2" type="ORF">CVV64_07150</name>
</gene>
<dbReference type="EMBL" id="PGXC01000003">
    <property type="protein sequence ID" value="PKK91524.1"/>
    <property type="molecule type" value="Genomic_DNA"/>
</dbReference>
<organism evidence="2">
    <name type="scientific">Candidatus Wallbacteria bacterium HGW-Wallbacteria-1</name>
    <dbReference type="NCBI Taxonomy" id="2013854"/>
    <lineage>
        <taxon>Bacteria</taxon>
        <taxon>Candidatus Walliibacteriota</taxon>
    </lineage>
</organism>
<feature type="transmembrane region" description="Helical" evidence="1">
    <location>
        <begin position="28"/>
        <end position="49"/>
    </location>
</feature>
<reference evidence="2" key="1">
    <citation type="journal article" date="2017" name="ISME J.">
        <title>Potential for microbial H2 and metal transformations associated with novel bacteria and archaea in deep terrestrial subsurface sediments.</title>
        <authorList>
            <person name="Hernsdorf A.W."/>
            <person name="Amano Y."/>
            <person name="Miyakawa K."/>
            <person name="Ise K."/>
            <person name="Suzuki Y."/>
            <person name="Anantharaman K."/>
            <person name="Probst A."/>
            <person name="Burstein D."/>
            <person name="Thomas B.C."/>
            <person name="Banfield J.F."/>
        </authorList>
    </citation>
    <scope>NUCLEOTIDE SEQUENCE [LARGE SCALE GENOMIC DNA]</scope>
    <source>
        <strain evidence="2">HGW-Wallbacteria-1</strain>
    </source>
</reference>
<evidence type="ECO:0000256" key="1">
    <source>
        <dbReference type="SAM" id="Phobius"/>
    </source>
</evidence>
<accession>A0A2N1PT61</accession>
<comment type="caution">
    <text evidence="2">The sequence shown here is derived from an EMBL/GenBank/DDBJ whole genome shotgun (WGS) entry which is preliminary data.</text>
</comment>
<name>A0A2N1PT61_9BACT</name>
<protein>
    <submittedName>
        <fullName evidence="2">Uncharacterized protein</fullName>
    </submittedName>
</protein>
<dbReference type="AlphaFoldDB" id="A0A2N1PT61"/>
<dbReference type="Proteomes" id="UP000233256">
    <property type="component" value="Unassembled WGS sequence"/>
</dbReference>
<keyword evidence="1" id="KW-0812">Transmembrane</keyword>
<proteinExistence type="predicted"/>
<keyword evidence="1" id="KW-1133">Transmembrane helix</keyword>
<sequence>MLSSRGLIESIPRIGEAMVSHFDPGTGLFPFPLSFEMISLVILIVEIHIEMHGSANTQYLKAMLK</sequence>